<evidence type="ECO:0000313" key="2">
    <source>
        <dbReference type="Proteomes" id="UP001148838"/>
    </source>
</evidence>
<reference evidence="1 2" key="1">
    <citation type="journal article" date="2022" name="Allergy">
        <title>Genome assembly and annotation of Periplaneta americana reveal a comprehensive cockroach allergen profile.</title>
        <authorList>
            <person name="Wang L."/>
            <person name="Xiong Q."/>
            <person name="Saelim N."/>
            <person name="Wang L."/>
            <person name="Nong W."/>
            <person name="Wan A.T."/>
            <person name="Shi M."/>
            <person name="Liu X."/>
            <person name="Cao Q."/>
            <person name="Hui J.H.L."/>
            <person name="Sookrung N."/>
            <person name="Leung T.F."/>
            <person name="Tungtrongchitr A."/>
            <person name="Tsui S.K.W."/>
        </authorList>
    </citation>
    <scope>NUCLEOTIDE SEQUENCE [LARGE SCALE GENOMIC DNA]</scope>
    <source>
        <strain evidence="1">PWHHKU_190912</strain>
    </source>
</reference>
<evidence type="ECO:0000313" key="1">
    <source>
        <dbReference type="EMBL" id="KAJ4451432.1"/>
    </source>
</evidence>
<dbReference type="Proteomes" id="UP001148838">
    <property type="component" value="Unassembled WGS sequence"/>
</dbReference>
<gene>
    <name evidence="1" type="ORF">ANN_02894</name>
</gene>
<proteinExistence type="predicted"/>
<accession>A0ABQ8TZ73</accession>
<protein>
    <submittedName>
        <fullName evidence="1">Uncharacterized protein</fullName>
    </submittedName>
</protein>
<comment type="caution">
    <text evidence="1">The sequence shown here is derived from an EMBL/GenBank/DDBJ whole genome shotgun (WGS) entry which is preliminary data.</text>
</comment>
<organism evidence="1 2">
    <name type="scientific">Periplaneta americana</name>
    <name type="common">American cockroach</name>
    <name type="synonym">Blatta americana</name>
    <dbReference type="NCBI Taxonomy" id="6978"/>
    <lineage>
        <taxon>Eukaryota</taxon>
        <taxon>Metazoa</taxon>
        <taxon>Ecdysozoa</taxon>
        <taxon>Arthropoda</taxon>
        <taxon>Hexapoda</taxon>
        <taxon>Insecta</taxon>
        <taxon>Pterygota</taxon>
        <taxon>Neoptera</taxon>
        <taxon>Polyneoptera</taxon>
        <taxon>Dictyoptera</taxon>
        <taxon>Blattodea</taxon>
        <taxon>Blattoidea</taxon>
        <taxon>Blattidae</taxon>
        <taxon>Blattinae</taxon>
        <taxon>Periplaneta</taxon>
    </lineage>
</organism>
<dbReference type="EMBL" id="JAJSOF020000001">
    <property type="protein sequence ID" value="KAJ4451432.1"/>
    <property type="molecule type" value="Genomic_DNA"/>
</dbReference>
<sequence length="260" mass="30297">MFKELLCEIVRICLFSAQNQYARRLTLEQGRWRNNDTTVNIFRILDATMLQSKLQLRTGEIENRKREGNWEDKFKRYHIREGDGNVIKMITGRDEEEMAGVDLHIEMNCHFAVQEESRRLCRLLFDDKAENINAIKMSSNLSVVRSVPGRNFNTTRCRHLDCNETEALGHVLGFCRKTELLRNNRHYKTRTGIADVLKRRGWEDFIEGLSDDSVVDKDYVPDADQSSGEDNFDEINLIATKRRNVTAESSQVSKKIQTDY</sequence>
<name>A0ABQ8TZ73_PERAM</name>
<keyword evidence="2" id="KW-1185">Reference proteome</keyword>